<gene>
    <name evidence="2" type="ORF">VNI00_013536</name>
</gene>
<dbReference type="Proteomes" id="UP001383192">
    <property type="component" value="Unassembled WGS sequence"/>
</dbReference>
<feature type="transmembrane region" description="Helical" evidence="1">
    <location>
        <begin position="249"/>
        <end position="266"/>
    </location>
</feature>
<evidence type="ECO:0000313" key="2">
    <source>
        <dbReference type="EMBL" id="KAK7031283.1"/>
    </source>
</evidence>
<dbReference type="AlphaFoldDB" id="A0AAW0BXN6"/>
<comment type="caution">
    <text evidence="2">The sequence shown here is derived from an EMBL/GenBank/DDBJ whole genome shotgun (WGS) entry which is preliminary data.</text>
</comment>
<keyword evidence="1" id="KW-0812">Transmembrane</keyword>
<protein>
    <submittedName>
        <fullName evidence="2">Uncharacterized protein</fullName>
    </submittedName>
</protein>
<reference evidence="2 3" key="1">
    <citation type="submission" date="2024-01" db="EMBL/GenBank/DDBJ databases">
        <title>A draft genome for a cacao thread blight-causing isolate of Paramarasmius palmivorus.</title>
        <authorList>
            <person name="Baruah I.K."/>
            <person name="Bukari Y."/>
            <person name="Amoako-Attah I."/>
            <person name="Meinhardt L.W."/>
            <person name="Bailey B.A."/>
            <person name="Cohen S.P."/>
        </authorList>
    </citation>
    <scope>NUCLEOTIDE SEQUENCE [LARGE SCALE GENOMIC DNA]</scope>
    <source>
        <strain evidence="2 3">GH-12</strain>
    </source>
</reference>
<keyword evidence="1" id="KW-1133">Transmembrane helix</keyword>
<evidence type="ECO:0000256" key="1">
    <source>
        <dbReference type="SAM" id="Phobius"/>
    </source>
</evidence>
<keyword evidence="3" id="KW-1185">Reference proteome</keyword>
<name>A0AAW0BXN6_9AGAR</name>
<keyword evidence="1" id="KW-0472">Membrane</keyword>
<dbReference type="EMBL" id="JAYKXP010000069">
    <property type="protein sequence ID" value="KAK7031283.1"/>
    <property type="molecule type" value="Genomic_DNA"/>
</dbReference>
<feature type="transmembrane region" description="Helical" evidence="1">
    <location>
        <begin position="137"/>
        <end position="158"/>
    </location>
</feature>
<feature type="transmembrane region" description="Helical" evidence="1">
    <location>
        <begin position="36"/>
        <end position="59"/>
    </location>
</feature>
<feature type="transmembrane region" description="Helical" evidence="1">
    <location>
        <begin position="190"/>
        <end position="209"/>
    </location>
</feature>
<feature type="transmembrane region" description="Helical" evidence="1">
    <location>
        <begin position="103"/>
        <end position="125"/>
    </location>
</feature>
<feature type="transmembrane region" description="Helical" evidence="1">
    <location>
        <begin position="79"/>
        <end position="97"/>
    </location>
</feature>
<evidence type="ECO:0000313" key="3">
    <source>
        <dbReference type="Proteomes" id="UP001383192"/>
    </source>
</evidence>
<accession>A0AAW0BXN6</accession>
<sequence>MDDTSKFPEKGYLYNEVKGAAILFRIVPAISLESGISAMALLGAYTAAGTLGMFLWDLVTHLGDEYELFLKQRVSFPTIVYFWCSLVIGVIFFATTLEENCFFMTKALILGFTSVTTSTSLLLLLCVRAFYMHKKKVILAFFISFFLVTGMSLTSVVLGVGENIALSGGAVTYCNATEEESDVSLAQASLAVWLGNNIAIFLAVAIRLMPNKDEGEASAWYKFTNFRVLLRGEHLPELSRALWWDCQKYIVVFTFTSVVVLGVFLTEILPDFYGFVLIGPHIAIQNCMISSLIRNVRAASLNPNRNMNIFPANLNFPGTGGGDVEPAT</sequence>
<proteinExistence type="predicted"/>
<organism evidence="2 3">
    <name type="scientific">Paramarasmius palmivorus</name>
    <dbReference type="NCBI Taxonomy" id="297713"/>
    <lineage>
        <taxon>Eukaryota</taxon>
        <taxon>Fungi</taxon>
        <taxon>Dikarya</taxon>
        <taxon>Basidiomycota</taxon>
        <taxon>Agaricomycotina</taxon>
        <taxon>Agaricomycetes</taxon>
        <taxon>Agaricomycetidae</taxon>
        <taxon>Agaricales</taxon>
        <taxon>Marasmiineae</taxon>
        <taxon>Marasmiaceae</taxon>
        <taxon>Paramarasmius</taxon>
    </lineage>
</organism>